<feature type="region of interest" description="Disordered" evidence="5">
    <location>
        <begin position="56"/>
        <end position="109"/>
    </location>
</feature>
<evidence type="ECO:0000256" key="4">
    <source>
        <dbReference type="ARBA" id="ARBA00023242"/>
    </source>
</evidence>
<protein>
    <recommendedName>
        <fullName evidence="6">Zn(2)-C6 fungal-type domain-containing protein</fullName>
    </recommendedName>
</protein>
<comment type="caution">
    <text evidence="7">The sequence shown here is derived from an EMBL/GenBank/DDBJ whole genome shotgun (WGS) entry which is preliminary data.</text>
</comment>
<dbReference type="SMART" id="SM00066">
    <property type="entry name" value="GAL4"/>
    <property type="match status" value="1"/>
</dbReference>
<dbReference type="InterPro" id="IPR007219">
    <property type="entry name" value="XnlR_reg_dom"/>
</dbReference>
<evidence type="ECO:0000256" key="5">
    <source>
        <dbReference type="SAM" id="MobiDB-lite"/>
    </source>
</evidence>
<dbReference type="SUPFAM" id="SSF57701">
    <property type="entry name" value="Zn2/Cys6 DNA-binding domain"/>
    <property type="match status" value="1"/>
</dbReference>
<dbReference type="Proteomes" id="UP001160390">
    <property type="component" value="Unassembled WGS sequence"/>
</dbReference>
<dbReference type="InterPro" id="IPR051127">
    <property type="entry name" value="Fungal_SecMet_Regulators"/>
</dbReference>
<dbReference type="GO" id="GO:0000435">
    <property type="term" value="P:positive regulation of transcription from RNA polymerase II promoter by galactose"/>
    <property type="evidence" value="ECO:0007669"/>
    <property type="project" value="TreeGrafter"/>
</dbReference>
<feature type="compositionally biased region" description="Basic and acidic residues" evidence="5">
    <location>
        <begin position="88"/>
        <end position="107"/>
    </location>
</feature>
<organism evidence="7 8">
    <name type="scientific">Clonostachys chloroleuca</name>
    <dbReference type="NCBI Taxonomy" id="1926264"/>
    <lineage>
        <taxon>Eukaryota</taxon>
        <taxon>Fungi</taxon>
        <taxon>Dikarya</taxon>
        <taxon>Ascomycota</taxon>
        <taxon>Pezizomycotina</taxon>
        <taxon>Sordariomycetes</taxon>
        <taxon>Hypocreomycetidae</taxon>
        <taxon>Hypocreales</taxon>
        <taxon>Bionectriaceae</taxon>
        <taxon>Clonostachys</taxon>
    </lineage>
</organism>
<feature type="compositionally biased region" description="Polar residues" evidence="5">
    <location>
        <begin position="229"/>
        <end position="238"/>
    </location>
</feature>
<proteinExistence type="predicted"/>
<evidence type="ECO:0000313" key="8">
    <source>
        <dbReference type="Proteomes" id="UP001160390"/>
    </source>
</evidence>
<feature type="compositionally biased region" description="Low complexity" evidence="5">
    <location>
        <begin position="171"/>
        <end position="185"/>
    </location>
</feature>
<feature type="compositionally biased region" description="Polar residues" evidence="5">
    <location>
        <begin position="750"/>
        <end position="759"/>
    </location>
</feature>
<dbReference type="GO" id="GO:0000981">
    <property type="term" value="F:DNA-binding transcription factor activity, RNA polymerase II-specific"/>
    <property type="evidence" value="ECO:0007669"/>
    <property type="project" value="InterPro"/>
</dbReference>
<dbReference type="PROSITE" id="PS00463">
    <property type="entry name" value="ZN2_CY6_FUNGAL_1"/>
    <property type="match status" value="1"/>
</dbReference>
<keyword evidence="1" id="KW-0479">Metal-binding</keyword>
<name>A0AA35Q274_9HYPO</name>
<dbReference type="Pfam" id="PF00172">
    <property type="entry name" value="Zn_clus"/>
    <property type="match status" value="1"/>
</dbReference>
<feature type="domain" description="Zn(2)-C6 fungal-type" evidence="6">
    <location>
        <begin position="23"/>
        <end position="52"/>
    </location>
</feature>
<sequence>MAEPKQRPETLPSRRNLPRASHACQRCRVKKAKCDQRQPCANCVKHFHECTYGLRRRNGHNRNNRVPSSGREVETTQDCLPFQPSTRDGGDEPPRRGEIPEHTHGSDRLAFVPRSLAGGNADVEGDVTQQTHGREFYGTSSNFVLLSQFFAYAQQHLPPGHASSSHRNEVSRLSLASGGPSGSSSVQDQNSPWTSDGVVSGPGLPARSPLSIVNLLYNNEVLAPPPRPKTSTHVSENQKGVPEGSCLGPSRTRNGSYMGLIQDDVLTSHQHAGSNGESGGIPCPSAHPVTMEIPVPERPLQAAQKRLEREYVRLCMDNLHHIYPMLDPIAFAARCEDEIWDVDAPLEKNKDLGHFLALYNIVVALGALGGISQYLERDIKLCMKECRNSSLPVSSQTLSKKYFRKSRALLGDVFDVCSLESVQTLHLMSIYCQNALKPHACYLYCGHAVRTALAIGITGESMSNSVEDRKAARRTWWCIYSHEIEMSCSAGRRGSLGKPRNYQIDLPRIKAQSSSAPDGSELENCSVAMINEMVHFAAILRRISKQLYYDSKGLTLLQKSAVAKELGTLLDDWKAHLPDYLDFGRISFREEEWAAKQKLVLHLRYLHAKIVLHRPFLESPKSATKAQMSRHVEACLEAARDTIRVMYNAYTNRHYFRTWWYNSTYTLCAGMVVLYVVILGQAAVPSNELLDDIIKAQDILQSMEESIVARRSANLIREGLEVAQACVQNQKNQSARPEGTDSEQEHDISPGQSDLNNMASQAGSDFSRTLFSHAVPGQDSTLLASILDPNLLQDFTAADEDMSGLEFPMFPFEGYGLGVDPTWMVL</sequence>
<feature type="region of interest" description="Disordered" evidence="5">
    <location>
        <begin position="1"/>
        <end position="21"/>
    </location>
</feature>
<dbReference type="PROSITE" id="PS50048">
    <property type="entry name" value="ZN2_CY6_FUNGAL_2"/>
    <property type="match status" value="1"/>
</dbReference>
<feature type="region of interest" description="Disordered" evidence="5">
    <location>
        <begin position="158"/>
        <end position="200"/>
    </location>
</feature>
<dbReference type="Gene3D" id="4.10.240.10">
    <property type="entry name" value="Zn(2)-C6 fungal-type DNA-binding domain"/>
    <property type="match status" value="1"/>
</dbReference>
<dbReference type="GO" id="GO:0006351">
    <property type="term" value="P:DNA-templated transcription"/>
    <property type="evidence" value="ECO:0007669"/>
    <property type="project" value="InterPro"/>
</dbReference>
<dbReference type="Pfam" id="PF04082">
    <property type="entry name" value="Fungal_trans"/>
    <property type="match status" value="1"/>
</dbReference>
<dbReference type="PANTHER" id="PTHR47424">
    <property type="entry name" value="REGULATORY PROTEIN GAL4"/>
    <property type="match status" value="1"/>
</dbReference>
<dbReference type="GO" id="GO:0000978">
    <property type="term" value="F:RNA polymerase II cis-regulatory region sequence-specific DNA binding"/>
    <property type="evidence" value="ECO:0007669"/>
    <property type="project" value="TreeGrafter"/>
</dbReference>
<dbReference type="PANTHER" id="PTHR47424:SF15">
    <property type="entry name" value="ZN(II)2CYS6 TRANSCRIPTION FACTOR (EUROFUNG)"/>
    <property type="match status" value="1"/>
</dbReference>
<feature type="region of interest" description="Disordered" evidence="5">
    <location>
        <begin position="728"/>
        <end position="759"/>
    </location>
</feature>
<keyword evidence="3" id="KW-0804">Transcription</keyword>
<dbReference type="GO" id="GO:0005634">
    <property type="term" value="C:nucleus"/>
    <property type="evidence" value="ECO:0007669"/>
    <property type="project" value="TreeGrafter"/>
</dbReference>
<dbReference type="SMART" id="SM00906">
    <property type="entry name" value="Fungal_trans"/>
    <property type="match status" value="1"/>
</dbReference>
<dbReference type="AlphaFoldDB" id="A0AA35Q274"/>
<keyword evidence="8" id="KW-1185">Reference proteome</keyword>
<dbReference type="InterPro" id="IPR036864">
    <property type="entry name" value="Zn2-C6_fun-type_DNA-bd_sf"/>
</dbReference>
<evidence type="ECO:0000256" key="2">
    <source>
        <dbReference type="ARBA" id="ARBA00023015"/>
    </source>
</evidence>
<evidence type="ECO:0000256" key="1">
    <source>
        <dbReference type="ARBA" id="ARBA00022723"/>
    </source>
</evidence>
<dbReference type="CDD" id="cd12148">
    <property type="entry name" value="fungal_TF_MHR"/>
    <property type="match status" value="1"/>
</dbReference>
<feature type="region of interest" description="Disordered" evidence="5">
    <location>
        <begin position="223"/>
        <end position="249"/>
    </location>
</feature>
<dbReference type="GO" id="GO:0008270">
    <property type="term" value="F:zinc ion binding"/>
    <property type="evidence" value="ECO:0007669"/>
    <property type="project" value="InterPro"/>
</dbReference>
<dbReference type="EMBL" id="CABFNP030001099">
    <property type="protein sequence ID" value="CAI6091276.1"/>
    <property type="molecule type" value="Genomic_DNA"/>
</dbReference>
<gene>
    <name evidence="7" type="ORF">CCHLO57077_00013600</name>
</gene>
<dbReference type="CDD" id="cd00067">
    <property type="entry name" value="GAL4"/>
    <property type="match status" value="1"/>
</dbReference>
<keyword evidence="2" id="KW-0805">Transcription regulation</keyword>
<accession>A0AA35Q274</accession>
<evidence type="ECO:0000259" key="6">
    <source>
        <dbReference type="PROSITE" id="PS50048"/>
    </source>
</evidence>
<keyword evidence="4" id="KW-0539">Nucleus</keyword>
<dbReference type="InterPro" id="IPR001138">
    <property type="entry name" value="Zn2Cys6_DnaBD"/>
</dbReference>
<evidence type="ECO:0000256" key="3">
    <source>
        <dbReference type="ARBA" id="ARBA00023163"/>
    </source>
</evidence>
<reference evidence="7" key="1">
    <citation type="submission" date="2023-01" db="EMBL/GenBank/DDBJ databases">
        <authorList>
            <person name="Piombo E."/>
        </authorList>
    </citation>
    <scope>NUCLEOTIDE SEQUENCE</scope>
</reference>
<evidence type="ECO:0000313" key="7">
    <source>
        <dbReference type="EMBL" id="CAI6091276.1"/>
    </source>
</evidence>